<dbReference type="PROSITE" id="PS51900">
    <property type="entry name" value="CB"/>
    <property type="match status" value="1"/>
</dbReference>
<dbReference type="PROSITE" id="PS51898">
    <property type="entry name" value="TYR_RECOMBINASE"/>
    <property type="match status" value="1"/>
</dbReference>
<reference evidence="8 9" key="1">
    <citation type="submission" date="2019-03" db="EMBL/GenBank/DDBJ databases">
        <title>Genomic Encyclopedia of Type Strains, Phase IV (KMG-IV): sequencing the most valuable type-strain genomes for metagenomic binning, comparative biology and taxonomic classification.</title>
        <authorList>
            <person name="Goeker M."/>
        </authorList>
    </citation>
    <scope>NUCLEOTIDE SEQUENCE [LARGE SCALE GENOMIC DNA]</scope>
    <source>
        <strain evidence="8 9">DSM 45934</strain>
    </source>
</reference>
<evidence type="ECO:0000256" key="5">
    <source>
        <dbReference type="PROSITE-ProRule" id="PRU01248"/>
    </source>
</evidence>
<evidence type="ECO:0000313" key="8">
    <source>
        <dbReference type="EMBL" id="TCO49699.1"/>
    </source>
</evidence>
<evidence type="ECO:0000256" key="3">
    <source>
        <dbReference type="ARBA" id="ARBA00023125"/>
    </source>
</evidence>
<feature type="domain" description="Core-binding (CB)" evidence="7">
    <location>
        <begin position="61"/>
        <end position="144"/>
    </location>
</feature>
<dbReference type="Proteomes" id="UP000295680">
    <property type="component" value="Unassembled WGS sequence"/>
</dbReference>
<evidence type="ECO:0000256" key="2">
    <source>
        <dbReference type="ARBA" id="ARBA00022908"/>
    </source>
</evidence>
<keyword evidence="3 5" id="KW-0238">DNA-binding</keyword>
<dbReference type="PANTHER" id="PTHR30629">
    <property type="entry name" value="PROPHAGE INTEGRASE"/>
    <property type="match status" value="1"/>
</dbReference>
<dbReference type="InterPro" id="IPR013762">
    <property type="entry name" value="Integrase-like_cat_sf"/>
</dbReference>
<dbReference type="InterPro" id="IPR011010">
    <property type="entry name" value="DNA_brk_join_enz"/>
</dbReference>
<organism evidence="8 9">
    <name type="scientific">Actinocrispum wychmicini</name>
    <dbReference type="NCBI Taxonomy" id="1213861"/>
    <lineage>
        <taxon>Bacteria</taxon>
        <taxon>Bacillati</taxon>
        <taxon>Actinomycetota</taxon>
        <taxon>Actinomycetes</taxon>
        <taxon>Pseudonocardiales</taxon>
        <taxon>Pseudonocardiaceae</taxon>
        <taxon>Actinocrispum</taxon>
    </lineage>
</organism>
<keyword evidence="4" id="KW-0233">DNA recombination</keyword>
<evidence type="ECO:0000256" key="1">
    <source>
        <dbReference type="ARBA" id="ARBA00008857"/>
    </source>
</evidence>
<dbReference type="Gene3D" id="1.10.443.10">
    <property type="entry name" value="Intergrase catalytic core"/>
    <property type="match status" value="1"/>
</dbReference>
<gene>
    <name evidence="8" type="ORF">EV192_11465</name>
</gene>
<evidence type="ECO:0000313" key="9">
    <source>
        <dbReference type="Proteomes" id="UP000295680"/>
    </source>
</evidence>
<accession>A0A4R2J0I9</accession>
<dbReference type="InterPro" id="IPR010998">
    <property type="entry name" value="Integrase_recombinase_N"/>
</dbReference>
<dbReference type="InterPro" id="IPR050808">
    <property type="entry name" value="Phage_Integrase"/>
</dbReference>
<dbReference type="GO" id="GO:0015074">
    <property type="term" value="P:DNA integration"/>
    <property type="evidence" value="ECO:0007669"/>
    <property type="project" value="UniProtKB-KW"/>
</dbReference>
<protein>
    <submittedName>
        <fullName evidence="8">Phage integrase family protein</fullName>
    </submittedName>
</protein>
<dbReference type="GO" id="GO:0006310">
    <property type="term" value="P:DNA recombination"/>
    <property type="evidence" value="ECO:0007669"/>
    <property type="project" value="UniProtKB-KW"/>
</dbReference>
<keyword evidence="2" id="KW-0229">DNA integration</keyword>
<sequence>MAYAQERPDDPGNWRAFYKTPNGTYTSRSGFPSEEVAEKWGNEQEALIHRDLWTDPRAAEISFGAFVEEWQDAVTPRLGRGTADKYRSHLTVHLLPQWQDWPVVTIFNGYMQIEKWVTELHDELAESTVASIFATFSTIMNAVVRSRLIPANPCYGVRVTAGAYDTEYLVATPTQALRAAMRLYETLGLAGFVLCLMDFYTGARWGELVGQQTHEYDPDKRGINIRTPLLEVGGILTKGGITIDELTATPVSAVQPRRLRGKQRGRTKTPAGTRLVELPPSIAVFYELLLQNCPHLFVFTMPEGQPLRRSNFRQRLWRPAWDGVDVDHPTSPDHLPPILPWFTFHEGRHTHSTWLIEDGVPEVARRARLGHKMKGIARTYDHVTPEMRQHILDALEARWQAGLSGLTGAERTRLMSWFPQLPADSAARPSTNDLQRITVNAENPFPTDREKESLTWTNVLVGDTGIEPVTSTVSR</sequence>
<dbReference type="Gene3D" id="1.10.150.130">
    <property type="match status" value="1"/>
</dbReference>
<comment type="similarity">
    <text evidence="1">Belongs to the 'phage' integrase family.</text>
</comment>
<comment type="caution">
    <text evidence="8">The sequence shown here is derived from an EMBL/GenBank/DDBJ whole genome shotgun (WGS) entry which is preliminary data.</text>
</comment>
<dbReference type="PANTHER" id="PTHR30629:SF2">
    <property type="entry name" value="PROPHAGE INTEGRASE INTS-RELATED"/>
    <property type="match status" value="1"/>
</dbReference>
<evidence type="ECO:0000256" key="4">
    <source>
        <dbReference type="ARBA" id="ARBA00023172"/>
    </source>
</evidence>
<feature type="domain" description="Tyr recombinase" evidence="6">
    <location>
        <begin position="164"/>
        <end position="393"/>
    </location>
</feature>
<dbReference type="Pfam" id="PF00589">
    <property type="entry name" value="Phage_integrase"/>
    <property type="match status" value="1"/>
</dbReference>
<keyword evidence="9" id="KW-1185">Reference proteome</keyword>
<dbReference type="GO" id="GO:0003677">
    <property type="term" value="F:DNA binding"/>
    <property type="evidence" value="ECO:0007669"/>
    <property type="project" value="UniProtKB-UniRule"/>
</dbReference>
<proteinExistence type="inferred from homology"/>
<evidence type="ECO:0000259" key="6">
    <source>
        <dbReference type="PROSITE" id="PS51898"/>
    </source>
</evidence>
<evidence type="ECO:0000259" key="7">
    <source>
        <dbReference type="PROSITE" id="PS51900"/>
    </source>
</evidence>
<dbReference type="EMBL" id="SLWS01000014">
    <property type="protein sequence ID" value="TCO49699.1"/>
    <property type="molecule type" value="Genomic_DNA"/>
</dbReference>
<dbReference type="InterPro" id="IPR044068">
    <property type="entry name" value="CB"/>
</dbReference>
<name>A0A4R2J0I9_9PSEU</name>
<dbReference type="SUPFAM" id="SSF56349">
    <property type="entry name" value="DNA breaking-rejoining enzymes"/>
    <property type="match status" value="1"/>
</dbReference>
<dbReference type="InterPro" id="IPR002104">
    <property type="entry name" value="Integrase_catalytic"/>
</dbReference>
<dbReference type="AlphaFoldDB" id="A0A4R2J0I9"/>